<dbReference type="InterPro" id="IPR007832">
    <property type="entry name" value="RNA_pol_Rpc34"/>
</dbReference>
<dbReference type="GO" id="GO:0005666">
    <property type="term" value="C:RNA polymerase III complex"/>
    <property type="evidence" value="ECO:0007669"/>
    <property type="project" value="UniProtKB-UniRule"/>
</dbReference>
<dbReference type="GO" id="GO:0005737">
    <property type="term" value="C:cytoplasm"/>
    <property type="evidence" value="ECO:0007669"/>
    <property type="project" value="UniProtKB-ARBA"/>
</dbReference>
<evidence type="ECO:0000256" key="4">
    <source>
        <dbReference type="ARBA" id="ARBA00023163"/>
    </source>
</evidence>
<dbReference type="GO" id="GO:0005654">
    <property type="term" value="C:nucleoplasm"/>
    <property type="evidence" value="ECO:0007669"/>
    <property type="project" value="UniProtKB-ARBA"/>
</dbReference>
<evidence type="ECO:0000256" key="2">
    <source>
        <dbReference type="ARBA" id="ARBA00011038"/>
    </source>
</evidence>
<dbReference type="EMBL" id="BQFW01000013">
    <property type="protein sequence ID" value="GJJ77483.1"/>
    <property type="molecule type" value="Genomic_DNA"/>
</dbReference>
<dbReference type="InterPro" id="IPR016049">
    <property type="entry name" value="RNA_pol_Rpc34-like"/>
</dbReference>
<dbReference type="GO" id="GO:0006383">
    <property type="term" value="P:transcription by RNA polymerase III"/>
    <property type="evidence" value="ECO:0007669"/>
    <property type="project" value="UniProtKB-UniRule"/>
</dbReference>
<dbReference type="Proteomes" id="UP000827284">
    <property type="component" value="Unassembled WGS sequence"/>
</dbReference>
<keyword evidence="7" id="KW-0812">Transmembrane</keyword>
<reference evidence="7" key="1">
    <citation type="submission" date="2021-11" db="EMBL/GenBank/DDBJ databases">
        <authorList>
            <person name="Herlambang A."/>
            <person name="Guo Y."/>
            <person name="Takashima Y."/>
            <person name="Nishizawa T."/>
        </authorList>
    </citation>
    <scope>NUCLEOTIDE SEQUENCE</scope>
    <source>
        <strain evidence="7">E1425</strain>
    </source>
</reference>
<keyword evidence="3 6" id="KW-0240">DNA-directed RNA polymerase</keyword>
<name>A0A9P3M0P5_9FUNG</name>
<proteinExistence type="inferred from homology"/>
<protein>
    <recommendedName>
        <fullName evidence="6">DNA-directed RNA polymerase III subunit RPC6</fullName>
        <shortName evidence="6">RNA polymerase III subunit C6</shortName>
    </recommendedName>
</protein>
<dbReference type="InterPro" id="IPR036388">
    <property type="entry name" value="WH-like_DNA-bd_sf"/>
</dbReference>
<comment type="function">
    <text evidence="6">DNA-dependent RNA polymerase catalyzes the transcription of DNA into RNA using the four ribonucleoside triphosphates as substrates. Specific peripheric component of RNA polymerase III which synthesizes small RNAs, such as 5S rRNA and tRNAs.</text>
</comment>
<dbReference type="InterPro" id="IPR036390">
    <property type="entry name" value="WH_DNA-bd_sf"/>
</dbReference>
<comment type="similarity">
    <text evidence="2 6">Belongs to the eukaryotic RPC34/RPC39 RNA polymerase subunit family.</text>
</comment>
<evidence type="ECO:0000256" key="3">
    <source>
        <dbReference type="ARBA" id="ARBA00022478"/>
    </source>
</evidence>
<gene>
    <name evidence="7" type="ORF">EMPS_09842</name>
</gene>
<dbReference type="SUPFAM" id="SSF46785">
    <property type="entry name" value="Winged helix' DNA-binding domain"/>
    <property type="match status" value="2"/>
</dbReference>
<organism evidence="7 8">
    <name type="scientific">Entomortierella parvispora</name>
    <dbReference type="NCBI Taxonomy" id="205924"/>
    <lineage>
        <taxon>Eukaryota</taxon>
        <taxon>Fungi</taxon>
        <taxon>Fungi incertae sedis</taxon>
        <taxon>Mucoromycota</taxon>
        <taxon>Mortierellomycotina</taxon>
        <taxon>Mortierellomycetes</taxon>
        <taxon>Mortierellales</taxon>
        <taxon>Mortierellaceae</taxon>
        <taxon>Entomortierella</taxon>
    </lineage>
</organism>
<keyword evidence="5 6" id="KW-0539">Nucleus</keyword>
<reference evidence="7" key="2">
    <citation type="journal article" date="2022" name="Microbiol. Resour. Announc.">
        <title>Whole-Genome Sequence of Entomortierella parvispora E1425, a Mucoromycotan Fungus Associated with Burkholderiaceae-Related Endosymbiotic Bacteria.</title>
        <authorList>
            <person name="Herlambang A."/>
            <person name="Guo Y."/>
            <person name="Takashima Y."/>
            <person name="Narisawa K."/>
            <person name="Ohta H."/>
            <person name="Nishizawa T."/>
        </authorList>
    </citation>
    <scope>NUCLEOTIDE SEQUENCE</scope>
    <source>
        <strain evidence="7">E1425</strain>
    </source>
</reference>
<dbReference type="Pfam" id="PF05158">
    <property type="entry name" value="RNA_pol_Rpc34"/>
    <property type="match status" value="1"/>
</dbReference>
<comment type="caution">
    <text evidence="7">The sequence shown here is derived from an EMBL/GenBank/DDBJ whole genome shotgun (WGS) entry which is preliminary data.</text>
</comment>
<dbReference type="OrthoDB" id="613763at2759"/>
<dbReference type="Gene3D" id="1.10.10.10">
    <property type="entry name" value="Winged helix-like DNA-binding domain superfamily/Winged helix DNA-binding domain"/>
    <property type="match status" value="2"/>
</dbReference>
<evidence type="ECO:0000256" key="5">
    <source>
        <dbReference type="ARBA" id="ARBA00023242"/>
    </source>
</evidence>
<evidence type="ECO:0000256" key="6">
    <source>
        <dbReference type="PIRNR" id="PIRNR028763"/>
    </source>
</evidence>
<dbReference type="PANTHER" id="PTHR12780">
    <property type="entry name" value="RNA POLYMERASE III DNA DIRECTED , 39KD SUBUNIT-RELATED"/>
    <property type="match status" value="1"/>
</dbReference>
<keyword evidence="7" id="KW-0472">Membrane</keyword>
<accession>A0A9P3M0P5</accession>
<keyword evidence="8" id="KW-1185">Reference proteome</keyword>
<evidence type="ECO:0000256" key="1">
    <source>
        <dbReference type="ARBA" id="ARBA00004123"/>
    </source>
</evidence>
<dbReference type="FunFam" id="1.10.10.10:FF:000116">
    <property type="entry name" value="DNA-directed RNA polymerase III subunit RPC6"/>
    <property type="match status" value="1"/>
</dbReference>
<evidence type="ECO:0000313" key="7">
    <source>
        <dbReference type="EMBL" id="GJJ77483.1"/>
    </source>
</evidence>
<sequence length="304" mass="34696">MSNTTEEQVYAECLKAESKGLTYSDYMNIHPDAKVEQIVMALNSLLTKGMVELFHVRNELIYKAVKKEDVGKAGNLNGEEQVVYSTIRASGNEGIWTKHLKSKTNLHETVIKRCLKVLEQKALVKGVKSVKFPTRKLYMLMELTPSEEVTGGPWFTDQELDVEFVEHLTRSCYNYILMKSFPKNPSVVYTKEYSSYPNATAVRKHIMDRKISQVELTVTDITMLLDVLVYDGKVERFVAQVDDDWGEDDMETNSDWVYKAVRDGKTESAWQECPCGVCPVVEFCTETGPINPAGCTYYNKWLDF</sequence>
<keyword evidence="4 6" id="KW-0804">Transcription</keyword>
<dbReference type="AlphaFoldDB" id="A0A9P3M0P5"/>
<evidence type="ECO:0000313" key="8">
    <source>
        <dbReference type="Proteomes" id="UP000827284"/>
    </source>
</evidence>
<dbReference type="PIRSF" id="PIRSF028763">
    <property type="entry name" value="RNA_pol_Rpc34"/>
    <property type="match status" value="1"/>
</dbReference>
<comment type="subcellular location">
    <subcellularLocation>
        <location evidence="1 6">Nucleus</location>
    </subcellularLocation>
</comment>